<evidence type="ECO:0000256" key="1">
    <source>
        <dbReference type="ARBA" id="ARBA00003109"/>
    </source>
</evidence>
<sequence length="286" mass="31165">MKQIFFYRGEWLSNEPMVSGPLQISFWSGSSVFDGARAIKGALPDIGLHAQRVVRSAKAMLLNPGLEAKEIESLCRDAAARLPADRDYYIRPMFYSTGQGVAPEGNDTEFVLAVFEAPLPDPIAGGACLSSFRRCAVDQGPTNAKAGCLYPNGQRALLEARDRGFDLPVLLDPNGNVAEFSTANIWIVKDGVAKTPAANGTFLSGITRRRLIRLLTQDGIPVEEAVLSPEDLATAEEIIVCGNFGKIQAIDRFEDRMLTPGPVFERARALYMQFVESERQVPAAAE</sequence>
<keyword evidence="12" id="KW-0032">Aminotransferase</keyword>
<evidence type="ECO:0000256" key="6">
    <source>
        <dbReference type="ARBA" id="ARBA00013053"/>
    </source>
</evidence>
<dbReference type="GO" id="GO:0009082">
    <property type="term" value="P:branched-chain amino acid biosynthetic process"/>
    <property type="evidence" value="ECO:0007669"/>
    <property type="project" value="UniProtKB-KW"/>
</dbReference>
<evidence type="ECO:0000313" key="13">
    <source>
        <dbReference type="Proteomes" id="UP001060336"/>
    </source>
</evidence>
<dbReference type="GO" id="GO:0005829">
    <property type="term" value="C:cytosol"/>
    <property type="evidence" value="ECO:0007669"/>
    <property type="project" value="TreeGrafter"/>
</dbReference>
<dbReference type="PANTHER" id="PTHR42743:SF11">
    <property type="entry name" value="AMINODEOXYCHORISMATE LYASE"/>
    <property type="match status" value="1"/>
</dbReference>
<dbReference type="GO" id="GO:0004084">
    <property type="term" value="F:branched-chain-amino-acid transaminase activity"/>
    <property type="evidence" value="ECO:0007669"/>
    <property type="project" value="UniProtKB-EC"/>
</dbReference>
<dbReference type="Pfam" id="PF01063">
    <property type="entry name" value="Aminotran_4"/>
    <property type="match status" value="1"/>
</dbReference>
<dbReference type="SUPFAM" id="SSF56752">
    <property type="entry name" value="D-aminoacid aminotransferase-like PLP-dependent enzymes"/>
    <property type="match status" value="1"/>
</dbReference>
<reference evidence="12" key="1">
    <citation type="submission" date="2022-08" db="EMBL/GenBank/DDBJ databases">
        <title>Nisaea acidiphila sp. nov., isolated from a marine algal debris and emended description of the genus Nisaea Urios et al. 2008.</title>
        <authorList>
            <person name="Kwon K."/>
        </authorList>
    </citation>
    <scope>NUCLEOTIDE SEQUENCE</scope>
    <source>
        <strain evidence="12">MEBiC11861</strain>
    </source>
</reference>
<dbReference type="RefSeq" id="WP_257769025.1">
    <property type="nucleotide sequence ID" value="NZ_CP102480.1"/>
</dbReference>
<dbReference type="Gene3D" id="3.30.470.10">
    <property type="match status" value="1"/>
</dbReference>
<evidence type="ECO:0000256" key="3">
    <source>
        <dbReference type="ARBA" id="ARBA00004931"/>
    </source>
</evidence>
<evidence type="ECO:0000313" key="12">
    <source>
        <dbReference type="EMBL" id="UUX50038.1"/>
    </source>
</evidence>
<dbReference type="EMBL" id="CP102480">
    <property type="protein sequence ID" value="UUX50038.1"/>
    <property type="molecule type" value="Genomic_DNA"/>
</dbReference>
<evidence type="ECO:0000256" key="10">
    <source>
        <dbReference type="ARBA" id="ARBA00048798"/>
    </source>
</evidence>
<dbReference type="AlphaFoldDB" id="A0A9J7AS46"/>
<comment type="pathway">
    <text evidence="2">Amino-acid biosynthesis; L-isoleucine biosynthesis; L-isoleucine from 2-oxobutanoate: step 4/4.</text>
</comment>
<comment type="function">
    <text evidence="1">Acts on leucine, isoleucine and valine.</text>
</comment>
<evidence type="ECO:0000256" key="4">
    <source>
        <dbReference type="ARBA" id="ARBA00005072"/>
    </source>
</evidence>
<dbReference type="Proteomes" id="UP001060336">
    <property type="component" value="Chromosome"/>
</dbReference>
<evidence type="ECO:0000256" key="9">
    <source>
        <dbReference type="ARBA" id="ARBA00048212"/>
    </source>
</evidence>
<keyword evidence="8" id="KW-0100">Branched-chain amino acid biosynthesis</keyword>
<evidence type="ECO:0000256" key="2">
    <source>
        <dbReference type="ARBA" id="ARBA00004824"/>
    </source>
</evidence>
<dbReference type="EC" id="2.6.1.42" evidence="6"/>
<comment type="pathway">
    <text evidence="4">Amino-acid biosynthesis; L-leucine biosynthesis; L-leucine from 3-methyl-2-oxobutanoate: step 4/4.</text>
</comment>
<dbReference type="InterPro" id="IPR036038">
    <property type="entry name" value="Aminotransferase-like"/>
</dbReference>
<evidence type="ECO:0000256" key="8">
    <source>
        <dbReference type="ARBA" id="ARBA00023304"/>
    </source>
</evidence>
<gene>
    <name evidence="12" type="ORF">NUH88_21940</name>
</gene>
<evidence type="ECO:0000256" key="7">
    <source>
        <dbReference type="ARBA" id="ARBA00014472"/>
    </source>
</evidence>
<keyword evidence="12" id="KW-0808">Transferase</keyword>
<organism evidence="12 13">
    <name type="scientific">Nisaea acidiphila</name>
    <dbReference type="NCBI Taxonomy" id="1862145"/>
    <lineage>
        <taxon>Bacteria</taxon>
        <taxon>Pseudomonadati</taxon>
        <taxon>Pseudomonadota</taxon>
        <taxon>Alphaproteobacteria</taxon>
        <taxon>Rhodospirillales</taxon>
        <taxon>Thalassobaculaceae</taxon>
        <taxon>Nisaea</taxon>
    </lineage>
</organism>
<comment type="catalytic activity">
    <reaction evidence="10">
        <text>L-isoleucine + 2-oxoglutarate = (S)-3-methyl-2-oxopentanoate + L-glutamate</text>
        <dbReference type="Rhea" id="RHEA:24801"/>
        <dbReference type="ChEBI" id="CHEBI:16810"/>
        <dbReference type="ChEBI" id="CHEBI:29985"/>
        <dbReference type="ChEBI" id="CHEBI:35146"/>
        <dbReference type="ChEBI" id="CHEBI:58045"/>
        <dbReference type="EC" id="2.6.1.42"/>
    </reaction>
</comment>
<accession>A0A9J7AS46</accession>
<keyword evidence="13" id="KW-1185">Reference proteome</keyword>
<dbReference type="KEGG" id="naci:NUH88_21940"/>
<name>A0A9J7AS46_9PROT</name>
<protein>
    <recommendedName>
        <fullName evidence="7">Probable branched-chain-amino-acid aminotransferase</fullName>
        <ecNumber evidence="6">2.6.1.42</ecNumber>
    </recommendedName>
</protein>
<comment type="pathway">
    <text evidence="3">Amino-acid biosynthesis; L-valine biosynthesis; L-valine from pyruvate: step 4/4.</text>
</comment>
<comment type="catalytic activity">
    <reaction evidence="9">
        <text>L-valine + 2-oxoglutarate = 3-methyl-2-oxobutanoate + L-glutamate</text>
        <dbReference type="Rhea" id="RHEA:24813"/>
        <dbReference type="ChEBI" id="CHEBI:11851"/>
        <dbReference type="ChEBI" id="CHEBI:16810"/>
        <dbReference type="ChEBI" id="CHEBI:29985"/>
        <dbReference type="ChEBI" id="CHEBI:57762"/>
        <dbReference type="EC" id="2.6.1.42"/>
    </reaction>
</comment>
<dbReference type="Gene3D" id="3.20.10.10">
    <property type="entry name" value="D-amino Acid Aminotransferase, subunit A, domain 2"/>
    <property type="match status" value="1"/>
</dbReference>
<evidence type="ECO:0000256" key="11">
    <source>
        <dbReference type="ARBA" id="ARBA00049229"/>
    </source>
</evidence>
<dbReference type="InterPro" id="IPR001544">
    <property type="entry name" value="Aminotrans_IV"/>
</dbReference>
<dbReference type="InterPro" id="IPR043131">
    <property type="entry name" value="BCAT-like_N"/>
</dbReference>
<evidence type="ECO:0000256" key="5">
    <source>
        <dbReference type="ARBA" id="ARBA00009320"/>
    </source>
</evidence>
<keyword evidence="8" id="KW-0028">Amino-acid biosynthesis</keyword>
<comment type="similarity">
    <text evidence="5">Belongs to the class-IV pyridoxal-phosphate-dependent aminotransferase family.</text>
</comment>
<dbReference type="InterPro" id="IPR050571">
    <property type="entry name" value="Class-IV_PLP-Dep_Aminotrnsfr"/>
</dbReference>
<dbReference type="NCBIfam" id="NF009896">
    <property type="entry name" value="PRK13356.1"/>
    <property type="match status" value="1"/>
</dbReference>
<dbReference type="PANTHER" id="PTHR42743">
    <property type="entry name" value="AMINO-ACID AMINOTRANSFERASE"/>
    <property type="match status" value="1"/>
</dbReference>
<comment type="catalytic activity">
    <reaction evidence="11">
        <text>L-leucine + 2-oxoglutarate = 4-methyl-2-oxopentanoate + L-glutamate</text>
        <dbReference type="Rhea" id="RHEA:18321"/>
        <dbReference type="ChEBI" id="CHEBI:16810"/>
        <dbReference type="ChEBI" id="CHEBI:17865"/>
        <dbReference type="ChEBI" id="CHEBI:29985"/>
        <dbReference type="ChEBI" id="CHEBI:57427"/>
        <dbReference type="EC" id="2.6.1.42"/>
    </reaction>
</comment>
<dbReference type="InterPro" id="IPR043132">
    <property type="entry name" value="BCAT-like_C"/>
</dbReference>
<proteinExistence type="inferred from homology"/>